<evidence type="ECO:0000313" key="1">
    <source>
        <dbReference type="EMBL" id="TYS67201.1"/>
    </source>
</evidence>
<proteinExistence type="predicted"/>
<dbReference type="EMBL" id="VTEV01000006">
    <property type="protein sequence ID" value="TYS67201.1"/>
    <property type="molecule type" value="Genomic_DNA"/>
</dbReference>
<protein>
    <submittedName>
        <fullName evidence="1">DUF3983 domain-containing protein</fullName>
    </submittedName>
</protein>
<sequence length="37" mass="4225">MGKALARRHKQSVARAWRNIFIKSGILRGGKSDWQSN</sequence>
<dbReference type="Proteomes" id="UP000322524">
    <property type="component" value="Unassembled WGS sequence"/>
</dbReference>
<gene>
    <name evidence="1" type="ORF">FZC76_16050</name>
</gene>
<organism evidence="1 2">
    <name type="scientific">Sutcliffiella horikoshii</name>
    <dbReference type="NCBI Taxonomy" id="79883"/>
    <lineage>
        <taxon>Bacteria</taxon>
        <taxon>Bacillati</taxon>
        <taxon>Bacillota</taxon>
        <taxon>Bacilli</taxon>
        <taxon>Bacillales</taxon>
        <taxon>Bacillaceae</taxon>
        <taxon>Sutcliffiella</taxon>
    </lineage>
</organism>
<dbReference type="AlphaFoldDB" id="A0A5D4SX03"/>
<dbReference type="Pfam" id="PF13137">
    <property type="entry name" value="DUF3983"/>
    <property type="match status" value="1"/>
</dbReference>
<evidence type="ECO:0000313" key="2">
    <source>
        <dbReference type="Proteomes" id="UP000322524"/>
    </source>
</evidence>
<accession>A0A5D4SX03</accession>
<reference evidence="1 2" key="1">
    <citation type="submission" date="2019-08" db="EMBL/GenBank/DDBJ databases">
        <title>Bacillus genomes from the desert of Cuatro Cienegas, Coahuila.</title>
        <authorList>
            <person name="Olmedo-Alvarez G."/>
        </authorList>
    </citation>
    <scope>NUCLEOTIDE SEQUENCE [LARGE SCALE GENOMIC DNA]</scope>
    <source>
        <strain evidence="1 2">CH28_1T</strain>
    </source>
</reference>
<dbReference type="InterPro" id="IPR025041">
    <property type="entry name" value="DUF3983"/>
</dbReference>
<comment type="caution">
    <text evidence="1">The sequence shown here is derived from an EMBL/GenBank/DDBJ whole genome shotgun (WGS) entry which is preliminary data.</text>
</comment>
<name>A0A5D4SX03_9BACI</name>